<keyword evidence="1" id="KW-0472">Membrane</keyword>
<proteinExistence type="predicted"/>
<comment type="caution">
    <text evidence="2">The sequence shown here is derived from an EMBL/GenBank/DDBJ whole genome shotgun (WGS) entry which is preliminary data.</text>
</comment>
<organism evidence="2 3">
    <name type="scientific">Trifolium pratense</name>
    <name type="common">Red clover</name>
    <dbReference type="NCBI Taxonomy" id="57577"/>
    <lineage>
        <taxon>Eukaryota</taxon>
        <taxon>Viridiplantae</taxon>
        <taxon>Streptophyta</taxon>
        <taxon>Embryophyta</taxon>
        <taxon>Tracheophyta</taxon>
        <taxon>Spermatophyta</taxon>
        <taxon>Magnoliopsida</taxon>
        <taxon>eudicotyledons</taxon>
        <taxon>Gunneridae</taxon>
        <taxon>Pentapetalae</taxon>
        <taxon>rosids</taxon>
        <taxon>fabids</taxon>
        <taxon>Fabales</taxon>
        <taxon>Fabaceae</taxon>
        <taxon>Papilionoideae</taxon>
        <taxon>50 kb inversion clade</taxon>
        <taxon>NPAAA clade</taxon>
        <taxon>Hologalegina</taxon>
        <taxon>IRL clade</taxon>
        <taxon>Trifolieae</taxon>
        <taxon>Trifolium</taxon>
    </lineage>
</organism>
<evidence type="ECO:0000256" key="1">
    <source>
        <dbReference type="SAM" id="Phobius"/>
    </source>
</evidence>
<accession>A0A2K3K3Q7</accession>
<name>A0A2K3K3Q7_TRIPR</name>
<dbReference type="Proteomes" id="UP000236291">
    <property type="component" value="Unassembled WGS sequence"/>
</dbReference>
<keyword evidence="1" id="KW-1133">Transmembrane helix</keyword>
<reference evidence="2 3" key="1">
    <citation type="journal article" date="2014" name="Am. J. Bot.">
        <title>Genome assembly and annotation for red clover (Trifolium pratense; Fabaceae).</title>
        <authorList>
            <person name="Istvanek J."/>
            <person name="Jaros M."/>
            <person name="Krenek A."/>
            <person name="Repkova J."/>
        </authorList>
    </citation>
    <scope>NUCLEOTIDE SEQUENCE [LARGE SCALE GENOMIC DNA]</scope>
    <source>
        <strain evidence="3">cv. Tatra</strain>
        <tissue evidence="2">Young leaves</tissue>
    </source>
</reference>
<gene>
    <name evidence="2" type="ORF">L195_g060422</name>
</gene>
<sequence length="57" mass="5848">SNSNQPGCLVPILPLRHGLDGELPGAEHNISGNRTPAVGVNAVVFVFFSVLGVPLAV</sequence>
<evidence type="ECO:0000313" key="3">
    <source>
        <dbReference type="Proteomes" id="UP000236291"/>
    </source>
</evidence>
<feature type="non-terminal residue" evidence="2">
    <location>
        <position position="1"/>
    </location>
</feature>
<keyword evidence="1" id="KW-0812">Transmembrane</keyword>
<dbReference type="EMBL" id="ASHM01139224">
    <property type="protein sequence ID" value="PNX60935.1"/>
    <property type="molecule type" value="Genomic_DNA"/>
</dbReference>
<feature type="transmembrane region" description="Helical" evidence="1">
    <location>
        <begin position="37"/>
        <end position="56"/>
    </location>
</feature>
<reference evidence="2 3" key="2">
    <citation type="journal article" date="2017" name="Front. Plant Sci.">
        <title>Gene Classification and Mining of Molecular Markers Useful in Red Clover (Trifolium pratense) Breeding.</title>
        <authorList>
            <person name="Istvanek J."/>
            <person name="Dluhosova J."/>
            <person name="Dluhos P."/>
            <person name="Patkova L."/>
            <person name="Nedelnik J."/>
            <person name="Repkova J."/>
        </authorList>
    </citation>
    <scope>NUCLEOTIDE SEQUENCE [LARGE SCALE GENOMIC DNA]</scope>
    <source>
        <strain evidence="3">cv. Tatra</strain>
        <tissue evidence="2">Young leaves</tissue>
    </source>
</reference>
<protein>
    <submittedName>
        <fullName evidence="2">Uncharacterized protein</fullName>
    </submittedName>
</protein>
<dbReference type="AlphaFoldDB" id="A0A2K3K3Q7"/>
<evidence type="ECO:0000313" key="2">
    <source>
        <dbReference type="EMBL" id="PNX60935.1"/>
    </source>
</evidence>